<protein>
    <submittedName>
        <fullName evidence="1">Unannotated protein</fullName>
    </submittedName>
</protein>
<organism evidence="1">
    <name type="scientific">freshwater metagenome</name>
    <dbReference type="NCBI Taxonomy" id="449393"/>
    <lineage>
        <taxon>unclassified sequences</taxon>
        <taxon>metagenomes</taxon>
        <taxon>ecological metagenomes</taxon>
    </lineage>
</organism>
<sequence>MVSYVVATKVTIDFDPRFPSFQVDSCLHFDFRLKVG</sequence>
<accession>A0A6J6JAJ4</accession>
<reference evidence="1" key="1">
    <citation type="submission" date="2020-05" db="EMBL/GenBank/DDBJ databases">
        <authorList>
            <person name="Chiriac C."/>
            <person name="Salcher M."/>
            <person name="Ghai R."/>
            <person name="Kavagutti S V."/>
        </authorList>
    </citation>
    <scope>NUCLEOTIDE SEQUENCE</scope>
</reference>
<dbReference type="EMBL" id="CAEZVY010000003">
    <property type="protein sequence ID" value="CAB4633625.1"/>
    <property type="molecule type" value="Genomic_DNA"/>
</dbReference>
<evidence type="ECO:0000313" key="1">
    <source>
        <dbReference type="EMBL" id="CAB4633625.1"/>
    </source>
</evidence>
<name>A0A6J6JAJ4_9ZZZZ</name>
<dbReference type="AlphaFoldDB" id="A0A6J6JAJ4"/>
<gene>
    <name evidence="1" type="ORF">UFOPK2158_00033</name>
</gene>
<proteinExistence type="predicted"/>